<dbReference type="PANTHER" id="PTHR23355:SF37">
    <property type="entry name" value="EXORIBONUCLEASE 2"/>
    <property type="match status" value="1"/>
</dbReference>
<dbReference type="GO" id="GO:0006402">
    <property type="term" value="P:mRNA catabolic process"/>
    <property type="evidence" value="ECO:0007669"/>
    <property type="project" value="TreeGrafter"/>
</dbReference>
<dbReference type="InterPro" id="IPR050180">
    <property type="entry name" value="RNR_Ribonuclease"/>
</dbReference>
<protein>
    <submittedName>
        <fullName evidence="2">Exoribonuclease R</fullName>
    </submittedName>
</protein>
<dbReference type="Pfam" id="PF18614">
    <property type="entry name" value="RNase_II_C_S1"/>
    <property type="match status" value="1"/>
</dbReference>
<dbReference type="OrthoDB" id="5800376at2"/>
<evidence type="ECO:0000313" key="3">
    <source>
        <dbReference type="Proteomes" id="UP000198983"/>
    </source>
</evidence>
<sequence length="479" mass="51946">MPRRQLRLAAADGADVRAGFGRIRTELDLPDGFPEAVGAAAREAAATTRPAGSGRVDRTELPFVTIDPADSRDLDQAVHLERRPGGGYRVHYAIADVAAFVVPGGAVDQEAHRRGVTLYAPDRRIPLHPEVLCEDAASLLPGVDRPALLWTMDLAADGEGIGVDVRRAVIRSRAKLSYTGVQRALDDGRADEQALLLREVGRLREEREHDRGGVDLPSPDREVVQDGSGWTLVLRAPLPVERWNAQMSLMCGMAAAHLMLSGGVGVLRTLPPADPRDLARLRRSARALAVPWPEETSYADFIRTLDPYRPSHAALLASSTVTLRGAGYTAFEGGAPDQPLHAALASAYAHVTAPLRRLVDRYAAEVCIALCAEREVPDWVRAGLTVVPKEMAEADRRAHQYERALVDLVEAALLQDHVGGHFTGVITEVDERAAKGTVQLRDPAVEASVAGERLPLGEVVQLRLVEADVTRRRVHFELA</sequence>
<dbReference type="Pfam" id="PF00773">
    <property type="entry name" value="RNB"/>
    <property type="match status" value="1"/>
</dbReference>
<dbReference type="STRING" id="117157.SAMN04489717_4364"/>
<dbReference type="GO" id="GO:0004540">
    <property type="term" value="F:RNA nuclease activity"/>
    <property type="evidence" value="ECO:0007669"/>
    <property type="project" value="InterPro"/>
</dbReference>
<proteinExistence type="predicted"/>
<dbReference type="Proteomes" id="UP000198983">
    <property type="component" value="Chromosome I"/>
</dbReference>
<dbReference type="SUPFAM" id="SSF50249">
    <property type="entry name" value="Nucleic acid-binding proteins"/>
    <property type="match status" value="1"/>
</dbReference>
<name>A0A1H1W7E3_9ACTN</name>
<dbReference type="InterPro" id="IPR040596">
    <property type="entry name" value="RNase_II_C_S1"/>
</dbReference>
<feature type="domain" description="RNB" evidence="1">
    <location>
        <begin position="55"/>
        <end position="373"/>
    </location>
</feature>
<dbReference type="EMBL" id="LT629732">
    <property type="protein sequence ID" value="SDS92406.1"/>
    <property type="molecule type" value="Genomic_DNA"/>
</dbReference>
<dbReference type="AlphaFoldDB" id="A0A1H1W7E3"/>
<organism evidence="2 3">
    <name type="scientific">Actinopolymorpha singaporensis</name>
    <dbReference type="NCBI Taxonomy" id="117157"/>
    <lineage>
        <taxon>Bacteria</taxon>
        <taxon>Bacillati</taxon>
        <taxon>Actinomycetota</taxon>
        <taxon>Actinomycetes</taxon>
        <taxon>Propionibacteriales</taxon>
        <taxon>Actinopolymorphaceae</taxon>
        <taxon>Actinopolymorpha</taxon>
    </lineage>
</organism>
<dbReference type="InterPro" id="IPR012340">
    <property type="entry name" value="NA-bd_OB-fold"/>
</dbReference>
<keyword evidence="3" id="KW-1185">Reference proteome</keyword>
<evidence type="ECO:0000313" key="2">
    <source>
        <dbReference type="EMBL" id="SDS92406.1"/>
    </source>
</evidence>
<reference evidence="2 3" key="1">
    <citation type="submission" date="2016-10" db="EMBL/GenBank/DDBJ databases">
        <authorList>
            <person name="de Groot N.N."/>
        </authorList>
    </citation>
    <scope>NUCLEOTIDE SEQUENCE [LARGE SCALE GENOMIC DNA]</scope>
    <source>
        <strain evidence="2 3">DSM 22024</strain>
    </source>
</reference>
<gene>
    <name evidence="2" type="ORF">SAMN04489717_4364</name>
</gene>
<dbReference type="GO" id="GO:0003723">
    <property type="term" value="F:RNA binding"/>
    <property type="evidence" value="ECO:0007669"/>
    <property type="project" value="InterPro"/>
</dbReference>
<dbReference type="InterPro" id="IPR001900">
    <property type="entry name" value="RNase_II/R"/>
</dbReference>
<accession>A0A1H1W7E3</accession>
<dbReference type="SMART" id="SM00955">
    <property type="entry name" value="RNB"/>
    <property type="match status" value="1"/>
</dbReference>
<dbReference type="PANTHER" id="PTHR23355">
    <property type="entry name" value="RIBONUCLEASE"/>
    <property type="match status" value="1"/>
</dbReference>
<dbReference type="GO" id="GO:0005829">
    <property type="term" value="C:cytosol"/>
    <property type="evidence" value="ECO:0007669"/>
    <property type="project" value="TreeGrafter"/>
</dbReference>
<dbReference type="RefSeq" id="WP_092655475.1">
    <property type="nucleotide sequence ID" value="NZ_LT629732.1"/>
</dbReference>
<evidence type="ECO:0000259" key="1">
    <source>
        <dbReference type="SMART" id="SM00955"/>
    </source>
</evidence>